<evidence type="ECO:0000313" key="2">
    <source>
        <dbReference type="Proteomes" id="UP001595791"/>
    </source>
</evidence>
<name>A0ABV8MXD5_9NEIS</name>
<dbReference type="Proteomes" id="UP001595791">
    <property type="component" value="Unassembled WGS sequence"/>
</dbReference>
<keyword evidence="2" id="KW-1185">Reference proteome</keyword>
<organism evidence="1 2">
    <name type="scientific">Chitinimonas lacunae</name>
    <dbReference type="NCBI Taxonomy" id="1963018"/>
    <lineage>
        <taxon>Bacteria</taxon>
        <taxon>Pseudomonadati</taxon>
        <taxon>Pseudomonadota</taxon>
        <taxon>Betaproteobacteria</taxon>
        <taxon>Neisseriales</taxon>
        <taxon>Chitinibacteraceae</taxon>
        <taxon>Chitinimonas</taxon>
    </lineage>
</organism>
<protein>
    <submittedName>
        <fullName evidence="1">Uncharacterized protein</fullName>
    </submittedName>
</protein>
<comment type="caution">
    <text evidence="1">The sequence shown here is derived from an EMBL/GenBank/DDBJ whole genome shotgun (WGS) entry which is preliminary data.</text>
</comment>
<proteinExistence type="predicted"/>
<dbReference type="RefSeq" id="WP_378168668.1">
    <property type="nucleotide sequence ID" value="NZ_JBHSBU010000004.1"/>
</dbReference>
<dbReference type="EMBL" id="JBHSBU010000004">
    <property type="protein sequence ID" value="MFC4161961.1"/>
    <property type="molecule type" value="Genomic_DNA"/>
</dbReference>
<reference evidence="2" key="1">
    <citation type="journal article" date="2019" name="Int. J. Syst. Evol. Microbiol.">
        <title>The Global Catalogue of Microorganisms (GCM) 10K type strain sequencing project: providing services to taxonomists for standard genome sequencing and annotation.</title>
        <authorList>
            <consortium name="The Broad Institute Genomics Platform"/>
            <consortium name="The Broad Institute Genome Sequencing Center for Infectious Disease"/>
            <person name="Wu L."/>
            <person name="Ma J."/>
        </authorList>
    </citation>
    <scope>NUCLEOTIDE SEQUENCE [LARGE SCALE GENOMIC DNA]</scope>
    <source>
        <strain evidence="2">LMG 29894</strain>
    </source>
</reference>
<accession>A0ABV8MXD5</accession>
<evidence type="ECO:0000313" key="1">
    <source>
        <dbReference type="EMBL" id="MFC4161961.1"/>
    </source>
</evidence>
<gene>
    <name evidence="1" type="ORF">ACFOW7_21735</name>
</gene>
<sequence length="72" mass="7811">MKIRLMGPPDIVRAWRAMLEQEYGIVGAEYPNRGSNDVRAYFDLDDRVAASIAGLSTTAGTGIAVKKGNKAR</sequence>